<feature type="compositionally biased region" description="Basic and acidic residues" evidence="1">
    <location>
        <begin position="155"/>
        <end position="174"/>
    </location>
</feature>
<proteinExistence type="predicted"/>
<evidence type="ECO:0000313" key="3">
    <source>
        <dbReference type="Proteomes" id="UP001341840"/>
    </source>
</evidence>
<name>A0ABU6U7L5_9FABA</name>
<evidence type="ECO:0000256" key="1">
    <source>
        <dbReference type="SAM" id="MobiDB-lite"/>
    </source>
</evidence>
<dbReference type="EMBL" id="JASCZI010120848">
    <property type="protein sequence ID" value="MED6155803.1"/>
    <property type="molecule type" value="Genomic_DNA"/>
</dbReference>
<feature type="compositionally biased region" description="Polar residues" evidence="1">
    <location>
        <begin position="1"/>
        <end position="15"/>
    </location>
</feature>
<evidence type="ECO:0000313" key="2">
    <source>
        <dbReference type="EMBL" id="MED6155803.1"/>
    </source>
</evidence>
<keyword evidence="3" id="KW-1185">Reference proteome</keyword>
<comment type="caution">
    <text evidence="2">The sequence shown here is derived from an EMBL/GenBank/DDBJ whole genome shotgun (WGS) entry which is preliminary data.</text>
</comment>
<dbReference type="Proteomes" id="UP001341840">
    <property type="component" value="Unassembled WGS sequence"/>
</dbReference>
<feature type="region of interest" description="Disordered" evidence="1">
    <location>
        <begin position="1"/>
        <end position="23"/>
    </location>
</feature>
<sequence length="200" mass="22601">MATSTPNSISMMNHSTTHKVVPKPGSRTIAKLDLKTSVINLVNSGSTSLNLPIVSQIPPGNHFLCSTTPTSAFKEFHEYTILFHKGWSSLLNNHHHLNKRVIFCNVTSPTPNPPWHFGFCTTSHFIVGIPLPPYAFPPKKKLPLDRHNSFRHRPWRLEQDSSHRRAEERKERRGGVQGWRRVSKAGGVEAELDYIGLQLL</sequence>
<feature type="region of interest" description="Disordered" evidence="1">
    <location>
        <begin position="155"/>
        <end position="180"/>
    </location>
</feature>
<accession>A0ABU6U7L5</accession>
<reference evidence="2 3" key="1">
    <citation type="journal article" date="2023" name="Plants (Basel)">
        <title>Bridging the Gap: Combining Genomics and Transcriptomics Approaches to Understand Stylosanthes scabra, an Orphan Legume from the Brazilian Caatinga.</title>
        <authorList>
            <person name="Ferreira-Neto J.R.C."/>
            <person name="da Silva M.D."/>
            <person name="Binneck E."/>
            <person name="de Melo N.F."/>
            <person name="da Silva R.H."/>
            <person name="de Melo A.L.T.M."/>
            <person name="Pandolfi V."/>
            <person name="Bustamante F.O."/>
            <person name="Brasileiro-Vidal A.C."/>
            <person name="Benko-Iseppon A.M."/>
        </authorList>
    </citation>
    <scope>NUCLEOTIDE SEQUENCE [LARGE SCALE GENOMIC DNA]</scope>
    <source>
        <tissue evidence="2">Leaves</tissue>
    </source>
</reference>
<protein>
    <submittedName>
        <fullName evidence="2">Uncharacterized protein</fullName>
    </submittedName>
</protein>
<organism evidence="2 3">
    <name type="scientific">Stylosanthes scabra</name>
    <dbReference type="NCBI Taxonomy" id="79078"/>
    <lineage>
        <taxon>Eukaryota</taxon>
        <taxon>Viridiplantae</taxon>
        <taxon>Streptophyta</taxon>
        <taxon>Embryophyta</taxon>
        <taxon>Tracheophyta</taxon>
        <taxon>Spermatophyta</taxon>
        <taxon>Magnoliopsida</taxon>
        <taxon>eudicotyledons</taxon>
        <taxon>Gunneridae</taxon>
        <taxon>Pentapetalae</taxon>
        <taxon>rosids</taxon>
        <taxon>fabids</taxon>
        <taxon>Fabales</taxon>
        <taxon>Fabaceae</taxon>
        <taxon>Papilionoideae</taxon>
        <taxon>50 kb inversion clade</taxon>
        <taxon>dalbergioids sensu lato</taxon>
        <taxon>Dalbergieae</taxon>
        <taxon>Pterocarpus clade</taxon>
        <taxon>Stylosanthes</taxon>
    </lineage>
</organism>
<gene>
    <name evidence="2" type="ORF">PIB30_008705</name>
</gene>